<feature type="active site" description="Charge relay system" evidence="11">
    <location>
        <position position="353"/>
    </location>
</feature>
<evidence type="ECO:0000256" key="1">
    <source>
        <dbReference type="ARBA" id="ARBA00004162"/>
    </source>
</evidence>
<evidence type="ECO:0000256" key="14">
    <source>
        <dbReference type="SAM" id="SignalP"/>
    </source>
</evidence>
<feature type="active site" description="Charge relay system" evidence="11">
    <location>
        <position position="131"/>
    </location>
</feature>
<dbReference type="PANTHER" id="PTHR42884">
    <property type="entry name" value="PROPROTEIN CONVERTASE SUBTILISIN/KEXIN-RELATED"/>
    <property type="match status" value="1"/>
</dbReference>
<comment type="similarity">
    <text evidence="2 11">Belongs to the peptidase S8 family.</text>
</comment>
<sequence length="470" mass="47825">MARMRTAVSMAAALFLVVSVPLGLAPAWAIEPPVIDPAAVPADGSPGPEEEMKESLGCAQPGVLPDTDVTAVPGPQKFMRLPELWQSAGRGAGVTVAVIDTGVSPSPRFPHLRGGGDYVMSGDGLQDCDSHGTVVAAIIGAAGSEGDGLVGVAPDADLVSIRQTSAAFSRAHPGMDNSAENRRAGTVTTLARAIVHAVNAGARVVNMSVVACVPVLKPVDQTTLGAAIRYAAIEKDAVLIAAAGNASSDAYTSECAQNPDIDATNTADPRNWGRVITISTPSWYSDYVLSVGATDAAGQVAVDAHGNQIGLSGPWVGVGAPGVFVTGVNDKGDPINATFNARAAVFEPMGGTSFSAAYVSGLAALVRAKYPSLSALQIINRIKQTAHAPAAVIDNRIGHGVLDPLAALNDDVPPIPLPRENLSSPLGPPPPPPPVDPRPRNVAVISAVALASVMGAVVALTALAGRQRKQ</sequence>
<keyword evidence="3" id="KW-1003">Cell membrane</keyword>
<evidence type="ECO:0000259" key="15">
    <source>
        <dbReference type="Pfam" id="PF00082"/>
    </source>
</evidence>
<evidence type="ECO:0000256" key="10">
    <source>
        <dbReference type="ARBA" id="ARBA00023136"/>
    </source>
</evidence>
<evidence type="ECO:0000256" key="12">
    <source>
        <dbReference type="SAM" id="MobiDB-lite"/>
    </source>
</evidence>
<evidence type="ECO:0000256" key="6">
    <source>
        <dbReference type="ARBA" id="ARBA00022729"/>
    </source>
</evidence>
<keyword evidence="4 11" id="KW-0645">Protease</keyword>
<keyword evidence="7 11" id="KW-0378">Hydrolase</keyword>
<evidence type="ECO:0000256" key="4">
    <source>
        <dbReference type="ARBA" id="ARBA00022670"/>
    </source>
</evidence>
<keyword evidence="5 13" id="KW-0812">Transmembrane</keyword>
<evidence type="ECO:0000256" key="11">
    <source>
        <dbReference type="PROSITE-ProRule" id="PRU01240"/>
    </source>
</evidence>
<feature type="signal peptide" evidence="14">
    <location>
        <begin position="1"/>
        <end position="29"/>
    </location>
</feature>
<feature type="domain" description="Peptidase S8/S53" evidence="15">
    <location>
        <begin position="91"/>
        <end position="400"/>
    </location>
</feature>
<dbReference type="PRINTS" id="PR00723">
    <property type="entry name" value="SUBTILISIN"/>
</dbReference>
<name>A0ABS5RPL8_9MYCO</name>
<dbReference type="SUPFAM" id="SSF52743">
    <property type="entry name" value="Subtilisin-like"/>
    <property type="match status" value="1"/>
</dbReference>
<comment type="caution">
    <text evidence="16">The sequence shown here is derived from an EMBL/GenBank/DDBJ whole genome shotgun (WGS) entry which is preliminary data.</text>
</comment>
<dbReference type="InterPro" id="IPR000209">
    <property type="entry name" value="Peptidase_S8/S53_dom"/>
</dbReference>
<evidence type="ECO:0000256" key="5">
    <source>
        <dbReference type="ARBA" id="ARBA00022692"/>
    </source>
</evidence>
<organism evidence="16 17">
    <name type="scientific">Mycolicibacter acidiphilus</name>
    <dbReference type="NCBI Taxonomy" id="2835306"/>
    <lineage>
        <taxon>Bacteria</taxon>
        <taxon>Bacillati</taxon>
        <taxon>Actinomycetota</taxon>
        <taxon>Actinomycetes</taxon>
        <taxon>Mycobacteriales</taxon>
        <taxon>Mycobacteriaceae</taxon>
        <taxon>Mycolicibacter</taxon>
    </lineage>
</organism>
<dbReference type="Pfam" id="PF00082">
    <property type="entry name" value="Peptidase_S8"/>
    <property type="match status" value="1"/>
</dbReference>
<accession>A0ABS5RPL8</accession>
<evidence type="ECO:0000256" key="8">
    <source>
        <dbReference type="ARBA" id="ARBA00022825"/>
    </source>
</evidence>
<keyword evidence="9 13" id="KW-1133">Transmembrane helix</keyword>
<dbReference type="GO" id="GO:0006508">
    <property type="term" value="P:proteolysis"/>
    <property type="evidence" value="ECO:0007669"/>
    <property type="project" value="UniProtKB-KW"/>
</dbReference>
<feature type="chain" id="PRO_5046307726" evidence="14">
    <location>
        <begin position="30"/>
        <end position="470"/>
    </location>
</feature>
<evidence type="ECO:0000313" key="16">
    <source>
        <dbReference type="EMBL" id="MBS9535992.1"/>
    </source>
</evidence>
<evidence type="ECO:0000256" key="13">
    <source>
        <dbReference type="SAM" id="Phobius"/>
    </source>
</evidence>
<evidence type="ECO:0000256" key="3">
    <source>
        <dbReference type="ARBA" id="ARBA00022475"/>
    </source>
</evidence>
<dbReference type="EMBL" id="JAHCLR010000070">
    <property type="protein sequence ID" value="MBS9535992.1"/>
    <property type="molecule type" value="Genomic_DNA"/>
</dbReference>
<feature type="transmembrane region" description="Helical" evidence="13">
    <location>
        <begin position="442"/>
        <end position="464"/>
    </location>
</feature>
<proteinExistence type="inferred from homology"/>
<gene>
    <name evidence="16" type="primary">mycP</name>
    <name evidence="16" type="ORF">KIH27_20625</name>
</gene>
<evidence type="ECO:0000256" key="9">
    <source>
        <dbReference type="ARBA" id="ARBA00022989"/>
    </source>
</evidence>
<dbReference type="PANTHER" id="PTHR42884:SF14">
    <property type="entry name" value="NEUROENDOCRINE CONVERTASE 1"/>
    <property type="match status" value="1"/>
</dbReference>
<comment type="subcellular location">
    <subcellularLocation>
        <location evidence="1">Cell membrane</location>
        <topology evidence="1">Single-pass membrane protein</topology>
    </subcellularLocation>
</comment>
<dbReference type="PROSITE" id="PS51892">
    <property type="entry name" value="SUBTILASE"/>
    <property type="match status" value="1"/>
</dbReference>
<feature type="region of interest" description="Disordered" evidence="12">
    <location>
        <begin position="413"/>
        <end position="438"/>
    </location>
</feature>
<evidence type="ECO:0000256" key="2">
    <source>
        <dbReference type="ARBA" id="ARBA00011073"/>
    </source>
</evidence>
<evidence type="ECO:0000313" key="17">
    <source>
        <dbReference type="Proteomes" id="UP001519535"/>
    </source>
</evidence>
<dbReference type="InterPro" id="IPR036852">
    <property type="entry name" value="Peptidase_S8/S53_dom_sf"/>
</dbReference>
<keyword evidence="10 13" id="KW-0472">Membrane</keyword>
<feature type="active site" description="Charge relay system" evidence="11">
    <location>
        <position position="100"/>
    </location>
</feature>
<dbReference type="GO" id="GO:0008233">
    <property type="term" value="F:peptidase activity"/>
    <property type="evidence" value="ECO:0007669"/>
    <property type="project" value="UniProtKB-KW"/>
</dbReference>
<evidence type="ECO:0000256" key="7">
    <source>
        <dbReference type="ARBA" id="ARBA00022801"/>
    </source>
</evidence>
<protein>
    <submittedName>
        <fullName evidence="16">Type VII secretion-associated serine protease mycosin</fullName>
    </submittedName>
</protein>
<keyword evidence="17" id="KW-1185">Reference proteome</keyword>
<reference evidence="16 17" key="1">
    <citation type="submission" date="2021-05" db="EMBL/GenBank/DDBJ databases">
        <title>Mycobacterium acidophilum sp. nov., an extremely acid-tolerant member of the genus Mycobacterium.</title>
        <authorList>
            <person name="Xia J."/>
        </authorList>
    </citation>
    <scope>NUCLEOTIDE SEQUENCE [LARGE SCALE GENOMIC DNA]</scope>
    <source>
        <strain evidence="16 17">M1</strain>
    </source>
</reference>
<keyword evidence="6 14" id="KW-0732">Signal</keyword>
<keyword evidence="8 11" id="KW-0720">Serine protease</keyword>
<dbReference type="Proteomes" id="UP001519535">
    <property type="component" value="Unassembled WGS sequence"/>
</dbReference>
<feature type="compositionally biased region" description="Pro residues" evidence="12">
    <location>
        <begin position="426"/>
        <end position="436"/>
    </location>
</feature>
<dbReference type="InterPro" id="IPR023834">
    <property type="entry name" value="T7SS_pept_S8A_mycosin"/>
</dbReference>
<dbReference type="Gene3D" id="3.40.50.200">
    <property type="entry name" value="Peptidase S8/S53 domain"/>
    <property type="match status" value="1"/>
</dbReference>
<dbReference type="InterPro" id="IPR015500">
    <property type="entry name" value="Peptidase_S8_subtilisin-rel"/>
</dbReference>
<dbReference type="NCBIfam" id="TIGR03921">
    <property type="entry name" value="T7SS_mycosin"/>
    <property type="match status" value="1"/>
</dbReference>